<dbReference type="PANTHER" id="PTHR14187:SF5">
    <property type="entry name" value="HEAT SHOCK 70 KDA PROTEIN 12A"/>
    <property type="match status" value="1"/>
</dbReference>
<dbReference type="Gene3D" id="3.30.420.40">
    <property type="match status" value="2"/>
</dbReference>
<reference evidence="2" key="1">
    <citation type="journal article" date="2021" name="Nat. Commun.">
        <title>Genetic determinants of endophytism in the Arabidopsis root mycobiome.</title>
        <authorList>
            <person name="Mesny F."/>
            <person name="Miyauchi S."/>
            <person name="Thiergart T."/>
            <person name="Pickel B."/>
            <person name="Atanasova L."/>
            <person name="Karlsson M."/>
            <person name="Huettel B."/>
            <person name="Barry K.W."/>
            <person name="Haridas S."/>
            <person name="Chen C."/>
            <person name="Bauer D."/>
            <person name="Andreopoulos W."/>
            <person name="Pangilinan J."/>
            <person name="LaButti K."/>
            <person name="Riley R."/>
            <person name="Lipzen A."/>
            <person name="Clum A."/>
            <person name="Drula E."/>
            <person name="Henrissat B."/>
            <person name="Kohler A."/>
            <person name="Grigoriev I.V."/>
            <person name="Martin F.M."/>
            <person name="Hacquard S."/>
        </authorList>
    </citation>
    <scope>NUCLEOTIDE SEQUENCE</scope>
    <source>
        <strain evidence="2">MPI-SDFR-AT-0120</strain>
    </source>
</reference>
<evidence type="ECO:0000256" key="1">
    <source>
        <dbReference type="SAM" id="MobiDB-lite"/>
    </source>
</evidence>
<comment type="caution">
    <text evidence="2">The sequence shown here is derived from an EMBL/GenBank/DDBJ whole genome shotgun (WGS) entry which is preliminary data.</text>
</comment>
<proteinExistence type="predicted"/>
<protein>
    <recommendedName>
        <fullName evidence="4">Actin-like ATPase domain-containing protein</fullName>
    </recommendedName>
</protein>
<dbReference type="CDD" id="cd10170">
    <property type="entry name" value="ASKHA_NBD_HSP70"/>
    <property type="match status" value="1"/>
</dbReference>
<sequence>MYPVSAPRSRQSTQLSALEVEKEPVNGASVPFGGFQRGNGQHPQEVSVDEFRETRLVIGIDFGTTYTGVAFATPLGSSCLLHEISVINDWGPDMKNHDKVPSVISYTNASEDFQQWGSSLSPDAVTMVRKKLELCHHSLQGELDLVVQVLEGMKNLNFEDLIQGSKERKLPVYACKTPEQIITDYLTKIFTYLDQTVDSFSESFRKYTKTDLVVTIPTDWPYEAVNSTYRSISKAGFNSVNFPRLNDPMFVAESEAAARYTVRYYKDTQGMEFLKDNSCFVLCDAGGGTVDVVSYKVISTHPTLQLKQIGRPTGKKCGSVFINENFKRWLRTQIGENNWRQLDPDLRMDKATSHESETPAMRELMDTFDDHKERFAAGESRDVRFDLPPPLDNLTAGNVRSGEVTIPRTCMESFFDACLDHIIPLIEDHMRAIERLVSGKAKNLFLVGGFGSSPYLRYYIQRSMEVYNIKFRTPDTSWTAVVQGAVVCGIDSAQISSVQRGRATKHSYGVCMNEVFQETNHAREDLIAGRNGQLYAESQLIWLINEGDVFFVDEPRKVSKLFDITFDKMQRYLDIPIYQHSTPSDENEEDRPERLNNAINDVSKATVLQLDLAKLRLFLGHDEGSVNRRESMYQGARTRNSTYQKLKEGVLFSVLQSRYHATLHLVLEQSSKSIRASVSLGDRRLATSQIM</sequence>
<dbReference type="InterPro" id="IPR043129">
    <property type="entry name" value="ATPase_NBD"/>
</dbReference>
<feature type="region of interest" description="Disordered" evidence="1">
    <location>
        <begin position="1"/>
        <end position="20"/>
    </location>
</feature>
<keyword evidence="3" id="KW-1185">Reference proteome</keyword>
<accession>A0A8K0QTK6</accession>
<dbReference type="EMBL" id="JAGMVJ010000027">
    <property type="protein sequence ID" value="KAH7070302.1"/>
    <property type="molecule type" value="Genomic_DNA"/>
</dbReference>
<dbReference type="SUPFAM" id="SSF53067">
    <property type="entry name" value="Actin-like ATPase domain"/>
    <property type="match status" value="2"/>
</dbReference>
<dbReference type="AlphaFoldDB" id="A0A8K0QTK6"/>
<gene>
    <name evidence="2" type="ORF">FB567DRAFT_613128</name>
</gene>
<evidence type="ECO:0000313" key="2">
    <source>
        <dbReference type="EMBL" id="KAH7070302.1"/>
    </source>
</evidence>
<dbReference type="PANTHER" id="PTHR14187">
    <property type="entry name" value="ALPHA KINASE/ELONGATION FACTOR 2 KINASE"/>
    <property type="match status" value="1"/>
</dbReference>
<dbReference type="OrthoDB" id="2963168at2759"/>
<dbReference type="Gene3D" id="3.90.640.10">
    <property type="entry name" value="Actin, Chain A, domain 4"/>
    <property type="match status" value="1"/>
</dbReference>
<organism evidence="2 3">
    <name type="scientific">Paraphoma chrysanthemicola</name>
    <dbReference type="NCBI Taxonomy" id="798071"/>
    <lineage>
        <taxon>Eukaryota</taxon>
        <taxon>Fungi</taxon>
        <taxon>Dikarya</taxon>
        <taxon>Ascomycota</taxon>
        <taxon>Pezizomycotina</taxon>
        <taxon>Dothideomycetes</taxon>
        <taxon>Pleosporomycetidae</taxon>
        <taxon>Pleosporales</taxon>
        <taxon>Pleosporineae</taxon>
        <taxon>Phaeosphaeriaceae</taxon>
        <taxon>Paraphoma</taxon>
    </lineage>
</organism>
<evidence type="ECO:0000313" key="3">
    <source>
        <dbReference type="Proteomes" id="UP000813461"/>
    </source>
</evidence>
<dbReference type="Proteomes" id="UP000813461">
    <property type="component" value="Unassembled WGS sequence"/>
</dbReference>
<name>A0A8K0QTK6_9PLEO</name>
<evidence type="ECO:0008006" key="4">
    <source>
        <dbReference type="Google" id="ProtNLM"/>
    </source>
</evidence>